<name>A0A9D7XQ79_9BACT</name>
<comment type="caution">
    <text evidence="3">The sequence shown here is derived from an EMBL/GenBank/DDBJ whole genome shotgun (WGS) entry which is preliminary data.</text>
</comment>
<dbReference type="Pfam" id="PF02481">
    <property type="entry name" value="DNA_processg_A"/>
    <property type="match status" value="1"/>
</dbReference>
<accession>A0A9D7XQ79</accession>
<dbReference type="AlphaFoldDB" id="A0A9D7XQ79"/>
<reference evidence="3 4" key="1">
    <citation type="submission" date="2020-10" db="EMBL/GenBank/DDBJ databases">
        <title>Connecting structure to function with the recovery of over 1000 high-quality activated sludge metagenome-assembled genomes encoding full-length rRNA genes using long-read sequencing.</title>
        <authorList>
            <person name="Singleton C.M."/>
            <person name="Petriglieri F."/>
            <person name="Kristensen J.M."/>
            <person name="Kirkegaard R.H."/>
            <person name="Michaelsen T.Y."/>
            <person name="Andersen M.H."/>
            <person name="Karst S.M."/>
            <person name="Dueholm M.S."/>
            <person name="Nielsen P.H."/>
            <person name="Albertsen M."/>
        </authorList>
    </citation>
    <scope>NUCLEOTIDE SEQUENCE [LARGE SCALE GENOMIC DNA]</scope>
    <source>
        <strain evidence="3">Ribe_18-Q3-R11-54_MAXAC.273</strain>
    </source>
</reference>
<protein>
    <submittedName>
        <fullName evidence="3">DNA-protecting protein DprA</fullName>
    </submittedName>
</protein>
<comment type="similarity">
    <text evidence="1">Belongs to the DprA/Smf family.</text>
</comment>
<dbReference type="PANTHER" id="PTHR43022:SF1">
    <property type="entry name" value="PROTEIN SMF"/>
    <property type="match status" value="1"/>
</dbReference>
<feature type="domain" description="Smf/DprA SLOG" evidence="2">
    <location>
        <begin position="89"/>
        <end position="288"/>
    </location>
</feature>
<evidence type="ECO:0000313" key="4">
    <source>
        <dbReference type="Proteomes" id="UP000808337"/>
    </source>
</evidence>
<dbReference type="GO" id="GO:0009294">
    <property type="term" value="P:DNA-mediated transformation"/>
    <property type="evidence" value="ECO:0007669"/>
    <property type="project" value="InterPro"/>
</dbReference>
<evidence type="ECO:0000259" key="2">
    <source>
        <dbReference type="Pfam" id="PF02481"/>
    </source>
</evidence>
<evidence type="ECO:0000256" key="1">
    <source>
        <dbReference type="ARBA" id="ARBA00006525"/>
    </source>
</evidence>
<dbReference type="PANTHER" id="PTHR43022">
    <property type="entry name" value="PROTEIN SMF"/>
    <property type="match status" value="1"/>
</dbReference>
<sequence>MMSDYAENTYWISIAHLPRWTIERVNHMVIRVIHESGLRWNEFFELDKKGLREIFAFSDKELADLENVKKDLPRIAFIAEQLHNEGFQVIPLNSKDYPAVLKENLKTKGTPPVIYTFGRTGLLQEDALAIVGSRNAGDAALSFTDFISKKAVKDFKVVVSGFAKGVDKQALDSTLEAHGKSIIVLPQGVLTFQSGFKKYYEPIVSGDVLVFSTFFPQAGWEVGLAMARNTYIYGLAKEIYVAETDSSGGTWQGAMDGLTRHRSVYVRVPDVNEKNANLKLIDLGAIPVNAHGLPLEEMRVRQNTLFNDSENLTITNEPEAGYDTAERDIEKDILNLLQKDAYTTKEILLALRLNWDSRKLTNYLKKNPYVKTIAGKPNKFGLNKTINLSLFNNF</sequence>
<dbReference type="Gene3D" id="3.40.50.450">
    <property type="match status" value="1"/>
</dbReference>
<dbReference type="InterPro" id="IPR003488">
    <property type="entry name" value="DprA"/>
</dbReference>
<gene>
    <name evidence="3" type="ORF">IPP15_16320</name>
</gene>
<organism evidence="3 4">
    <name type="scientific">Candidatus Opimibacter skivensis</name>
    <dbReference type="NCBI Taxonomy" id="2982028"/>
    <lineage>
        <taxon>Bacteria</taxon>
        <taxon>Pseudomonadati</taxon>
        <taxon>Bacteroidota</taxon>
        <taxon>Saprospiria</taxon>
        <taxon>Saprospirales</taxon>
        <taxon>Saprospiraceae</taxon>
        <taxon>Candidatus Opimibacter</taxon>
    </lineage>
</organism>
<dbReference type="SUPFAM" id="SSF102405">
    <property type="entry name" value="MCP/YpsA-like"/>
    <property type="match status" value="1"/>
</dbReference>
<proteinExistence type="inferred from homology"/>
<dbReference type="Proteomes" id="UP000808337">
    <property type="component" value="Unassembled WGS sequence"/>
</dbReference>
<evidence type="ECO:0000313" key="3">
    <source>
        <dbReference type="EMBL" id="MBK9983905.1"/>
    </source>
</evidence>
<dbReference type="EMBL" id="JADKGY010000029">
    <property type="protein sequence ID" value="MBK9983905.1"/>
    <property type="molecule type" value="Genomic_DNA"/>
</dbReference>
<dbReference type="InterPro" id="IPR057666">
    <property type="entry name" value="DrpA_SLOG"/>
</dbReference>